<evidence type="ECO:0000313" key="3">
    <source>
        <dbReference type="Proteomes" id="UP000770717"/>
    </source>
</evidence>
<keyword evidence="1" id="KW-0812">Transmembrane</keyword>
<gene>
    <name evidence="2" type="ORF">GDO78_008018</name>
</gene>
<feature type="transmembrane region" description="Helical" evidence="1">
    <location>
        <begin position="66"/>
        <end position="86"/>
    </location>
</feature>
<dbReference type="EMBL" id="WNTK01000004">
    <property type="protein sequence ID" value="KAG9484662.1"/>
    <property type="molecule type" value="Genomic_DNA"/>
</dbReference>
<proteinExistence type="predicted"/>
<accession>A0A8J6FAR4</accession>
<name>A0A8J6FAR4_ELECQ</name>
<reference evidence="2" key="1">
    <citation type="thesis" date="2020" institute="ProQuest LLC" country="789 East Eisenhower Parkway, Ann Arbor, MI, USA">
        <title>Comparative Genomics and Chromosome Evolution.</title>
        <authorList>
            <person name="Mudd A.B."/>
        </authorList>
    </citation>
    <scope>NUCLEOTIDE SEQUENCE</scope>
    <source>
        <strain evidence="2">HN-11 Male</strain>
        <tissue evidence="2">Kidney and liver</tissue>
    </source>
</reference>
<keyword evidence="1" id="KW-0472">Membrane</keyword>
<dbReference type="AlphaFoldDB" id="A0A8J6FAR4"/>
<organism evidence="2 3">
    <name type="scientific">Eleutherodactylus coqui</name>
    <name type="common">Puerto Rican coqui</name>
    <dbReference type="NCBI Taxonomy" id="57060"/>
    <lineage>
        <taxon>Eukaryota</taxon>
        <taxon>Metazoa</taxon>
        <taxon>Chordata</taxon>
        <taxon>Craniata</taxon>
        <taxon>Vertebrata</taxon>
        <taxon>Euteleostomi</taxon>
        <taxon>Amphibia</taxon>
        <taxon>Batrachia</taxon>
        <taxon>Anura</taxon>
        <taxon>Neobatrachia</taxon>
        <taxon>Hyloidea</taxon>
        <taxon>Eleutherodactylidae</taxon>
        <taxon>Eleutherodactylinae</taxon>
        <taxon>Eleutherodactylus</taxon>
        <taxon>Eleutherodactylus</taxon>
    </lineage>
</organism>
<protein>
    <submittedName>
        <fullName evidence="2">Uncharacterized protein</fullName>
    </submittedName>
</protein>
<evidence type="ECO:0000256" key="1">
    <source>
        <dbReference type="SAM" id="Phobius"/>
    </source>
</evidence>
<dbReference type="Proteomes" id="UP000770717">
    <property type="component" value="Unassembled WGS sequence"/>
</dbReference>
<evidence type="ECO:0000313" key="2">
    <source>
        <dbReference type="EMBL" id="KAG9484662.1"/>
    </source>
</evidence>
<comment type="caution">
    <text evidence="2">The sequence shown here is derived from an EMBL/GenBank/DDBJ whole genome shotgun (WGS) entry which is preliminary data.</text>
</comment>
<keyword evidence="1" id="KW-1133">Transmembrane helix</keyword>
<sequence length="92" mass="10573">MGGTAPPPLLCRLTLVHQLRTTNPGNSPNRTPGTHKERRRVQFNVPFLLVFLRPAALRRMRQPRVVVLYLLLIKSFPGKTSLYFLVPSFLHR</sequence>
<keyword evidence="3" id="KW-1185">Reference proteome</keyword>